<dbReference type="Pfam" id="PF16916">
    <property type="entry name" value="ZT_dimer"/>
    <property type="match status" value="1"/>
</dbReference>
<dbReference type="RefSeq" id="WP_164449341.1">
    <property type="nucleotide sequence ID" value="NZ_SAIY01000009.1"/>
</dbReference>
<feature type="transmembrane region" description="Helical" evidence="8">
    <location>
        <begin position="157"/>
        <end position="179"/>
    </location>
</feature>
<evidence type="ECO:0000313" key="12">
    <source>
        <dbReference type="Proteomes" id="UP000478148"/>
    </source>
</evidence>
<feature type="domain" description="Cation efflux protein cytoplasmic" evidence="10">
    <location>
        <begin position="220"/>
        <end position="293"/>
    </location>
</feature>
<comment type="similarity">
    <text evidence="2">Belongs to the cation diffusion facilitator (CDF) transporter (TC 2.A.4) family. SLC30A subfamily.</text>
</comment>
<gene>
    <name evidence="11" type="ORF">ENC19_24120</name>
</gene>
<feature type="transmembrane region" description="Helical" evidence="8">
    <location>
        <begin position="122"/>
        <end position="145"/>
    </location>
</feature>
<feature type="domain" description="Cation efflux protein transmembrane" evidence="9">
    <location>
        <begin position="23"/>
        <end position="215"/>
    </location>
</feature>
<dbReference type="InterPro" id="IPR027469">
    <property type="entry name" value="Cation_efflux_TMD_sf"/>
</dbReference>
<dbReference type="NCBIfam" id="TIGR01297">
    <property type="entry name" value="CDF"/>
    <property type="match status" value="1"/>
</dbReference>
<dbReference type="InterPro" id="IPR050681">
    <property type="entry name" value="CDF/SLC30A"/>
</dbReference>
<dbReference type="InterPro" id="IPR002524">
    <property type="entry name" value="Cation_efflux"/>
</dbReference>
<dbReference type="InterPro" id="IPR036837">
    <property type="entry name" value="Cation_efflux_CTD_sf"/>
</dbReference>
<accession>A0A6M1LBC9</accession>
<dbReference type="AlphaFoldDB" id="A0A6M1LBC9"/>
<dbReference type="Pfam" id="PF01545">
    <property type="entry name" value="Cation_efflux"/>
    <property type="match status" value="1"/>
</dbReference>
<evidence type="ECO:0000256" key="8">
    <source>
        <dbReference type="SAM" id="Phobius"/>
    </source>
</evidence>
<evidence type="ECO:0000256" key="3">
    <source>
        <dbReference type="ARBA" id="ARBA00022448"/>
    </source>
</evidence>
<dbReference type="Proteomes" id="UP000478148">
    <property type="component" value="Unassembled WGS sequence"/>
</dbReference>
<dbReference type="GO" id="GO:0005886">
    <property type="term" value="C:plasma membrane"/>
    <property type="evidence" value="ECO:0007669"/>
    <property type="project" value="TreeGrafter"/>
</dbReference>
<dbReference type="PANTHER" id="PTHR11562">
    <property type="entry name" value="CATION EFFLUX PROTEIN/ ZINC TRANSPORTER"/>
    <property type="match status" value="1"/>
</dbReference>
<evidence type="ECO:0000313" key="11">
    <source>
        <dbReference type="EMBL" id="NGM15499.1"/>
    </source>
</evidence>
<evidence type="ECO:0000256" key="5">
    <source>
        <dbReference type="ARBA" id="ARBA00022989"/>
    </source>
</evidence>
<evidence type="ECO:0000256" key="4">
    <source>
        <dbReference type="ARBA" id="ARBA00022692"/>
    </source>
</evidence>
<dbReference type="SUPFAM" id="SSF160240">
    <property type="entry name" value="Cation efflux protein cytoplasmic domain-like"/>
    <property type="match status" value="1"/>
</dbReference>
<feature type="transmembrane region" description="Helical" evidence="8">
    <location>
        <begin position="54"/>
        <end position="73"/>
    </location>
</feature>
<feature type="transmembrane region" description="Helical" evidence="8">
    <location>
        <begin position="185"/>
        <end position="204"/>
    </location>
</feature>
<evidence type="ECO:0000259" key="10">
    <source>
        <dbReference type="Pfam" id="PF16916"/>
    </source>
</evidence>
<keyword evidence="12" id="KW-1185">Reference proteome</keyword>
<feature type="transmembrane region" description="Helical" evidence="8">
    <location>
        <begin position="85"/>
        <end position="110"/>
    </location>
</feature>
<dbReference type="Gene3D" id="1.20.1510.10">
    <property type="entry name" value="Cation efflux protein transmembrane domain"/>
    <property type="match status" value="1"/>
</dbReference>
<name>A0A6M1LBC9_9ACTN</name>
<protein>
    <submittedName>
        <fullName evidence="11">Cation transporter</fullName>
    </submittedName>
</protein>
<dbReference type="InterPro" id="IPR058533">
    <property type="entry name" value="Cation_efflux_TM"/>
</dbReference>
<evidence type="ECO:0000256" key="7">
    <source>
        <dbReference type="ARBA" id="ARBA00023136"/>
    </source>
</evidence>
<evidence type="ECO:0000256" key="6">
    <source>
        <dbReference type="ARBA" id="ARBA00023065"/>
    </source>
</evidence>
<feature type="transmembrane region" description="Helical" evidence="8">
    <location>
        <begin position="23"/>
        <end position="42"/>
    </location>
</feature>
<keyword evidence="5 8" id="KW-1133">Transmembrane helix</keyword>
<evidence type="ECO:0000256" key="1">
    <source>
        <dbReference type="ARBA" id="ARBA00004141"/>
    </source>
</evidence>
<dbReference type="PANTHER" id="PTHR11562:SF17">
    <property type="entry name" value="RE54080P-RELATED"/>
    <property type="match status" value="1"/>
</dbReference>
<organism evidence="11 12">
    <name type="scientific">Verrucosispora sioxanthis</name>
    <dbReference type="NCBI Taxonomy" id="2499994"/>
    <lineage>
        <taxon>Bacteria</taxon>
        <taxon>Bacillati</taxon>
        <taxon>Actinomycetota</taxon>
        <taxon>Actinomycetes</taxon>
        <taxon>Micromonosporales</taxon>
        <taxon>Micromonosporaceae</taxon>
        <taxon>Micromonospora</taxon>
    </lineage>
</organism>
<evidence type="ECO:0000259" key="9">
    <source>
        <dbReference type="Pfam" id="PF01545"/>
    </source>
</evidence>
<evidence type="ECO:0000256" key="2">
    <source>
        <dbReference type="ARBA" id="ARBA00008873"/>
    </source>
</evidence>
<keyword evidence="7 8" id="KW-0472">Membrane</keyword>
<comment type="subcellular location">
    <subcellularLocation>
        <location evidence="1">Membrane</location>
        <topology evidence="1">Multi-pass membrane protein</topology>
    </subcellularLocation>
</comment>
<reference evidence="11 12" key="1">
    <citation type="submission" date="2020-02" db="EMBL/GenBank/DDBJ databases">
        <title>Draft Genome Sequence of Verrucosispora sp. Strain CWR15, Isolated from Gulf of Mexico Sponge.</title>
        <authorList>
            <person name="Kennedy S.J."/>
            <person name="Cella E."/>
            <person name="Azarian T."/>
            <person name="Baker B.J."/>
            <person name="Shaw L.N."/>
        </authorList>
    </citation>
    <scope>NUCLEOTIDE SEQUENCE [LARGE SCALE GENOMIC DNA]</scope>
    <source>
        <strain evidence="11 12">CWR15</strain>
    </source>
</reference>
<keyword evidence="4 8" id="KW-0812">Transmembrane</keyword>
<comment type="caution">
    <text evidence="11">The sequence shown here is derived from an EMBL/GenBank/DDBJ whole genome shotgun (WGS) entry which is preliminary data.</text>
</comment>
<dbReference type="GO" id="GO:0005385">
    <property type="term" value="F:zinc ion transmembrane transporter activity"/>
    <property type="evidence" value="ECO:0007669"/>
    <property type="project" value="TreeGrafter"/>
</dbReference>
<keyword evidence="6" id="KW-0406">Ion transport</keyword>
<dbReference type="InterPro" id="IPR027470">
    <property type="entry name" value="Cation_efflux_CTD"/>
</dbReference>
<dbReference type="SUPFAM" id="SSF161111">
    <property type="entry name" value="Cation efflux protein transmembrane domain-like"/>
    <property type="match status" value="1"/>
</dbReference>
<dbReference type="Gene3D" id="3.30.70.1350">
    <property type="entry name" value="Cation efflux protein, cytoplasmic domain"/>
    <property type="match status" value="1"/>
</dbReference>
<proteinExistence type="inferred from homology"/>
<sequence length="305" mass="31916">MGAGHDHHHAAVSNAAHRHSGRLWAAFALLSALMLIEAGTALRTGSLALLSDAGHMFTDVLGIGMALAAVAATRRADTDPQRTFGLYRLEVLAALANAVLLSGVAVYVLIEAVRRFGDPPEVLAGPVLVVAALGLLANVAAFALLRPGARESINLRGAYLEVLADLLGSLGVIAAALLIAVTDWWWADPLVAVAIAVFILPRTWRLGRAAVRILVQAAPEHLQVTAVHDRLAAVPGVAGVHDLHVWTLTSGMEVASAHLTVSPDADVGTVLAAARSALHEDFQIEHATLQVEPRTDPGGCGSVRW</sequence>
<keyword evidence="3" id="KW-0813">Transport</keyword>
<dbReference type="EMBL" id="SAIY01000009">
    <property type="protein sequence ID" value="NGM15499.1"/>
    <property type="molecule type" value="Genomic_DNA"/>
</dbReference>